<evidence type="ECO:0000313" key="3">
    <source>
        <dbReference type="Proteomes" id="UP000480185"/>
    </source>
</evidence>
<feature type="domain" description="Protein kinase" evidence="1">
    <location>
        <begin position="24"/>
        <end position="270"/>
    </location>
</feature>
<dbReference type="InterPro" id="IPR011009">
    <property type="entry name" value="Kinase-like_dom_sf"/>
</dbReference>
<keyword evidence="3" id="KW-1185">Reference proteome</keyword>
<accession>A0A6G1X4M8</accession>
<reference evidence="2 3" key="1">
    <citation type="submission" date="2019-11" db="EMBL/GenBank/DDBJ databases">
        <authorList>
            <person name="Li J."/>
        </authorList>
    </citation>
    <scope>NUCLEOTIDE SEQUENCE [LARGE SCALE GENOMIC DNA]</scope>
    <source>
        <strain evidence="2 3">J4</strain>
    </source>
</reference>
<dbReference type="Proteomes" id="UP000480185">
    <property type="component" value="Unassembled WGS sequence"/>
</dbReference>
<dbReference type="InterPro" id="IPR000719">
    <property type="entry name" value="Prot_kinase_dom"/>
</dbReference>
<gene>
    <name evidence="2" type="ORF">GH754_06065</name>
</gene>
<proteinExistence type="predicted"/>
<dbReference type="SMART" id="SM00220">
    <property type="entry name" value="S_TKc"/>
    <property type="match status" value="1"/>
</dbReference>
<dbReference type="OrthoDB" id="9788659at2"/>
<dbReference type="GO" id="GO:0004672">
    <property type="term" value="F:protein kinase activity"/>
    <property type="evidence" value="ECO:0007669"/>
    <property type="project" value="InterPro"/>
</dbReference>
<keyword evidence="2" id="KW-0418">Kinase</keyword>
<dbReference type="EMBL" id="WJNH01000003">
    <property type="protein sequence ID" value="MRG85902.1"/>
    <property type="molecule type" value="Genomic_DNA"/>
</dbReference>
<sequence length="270" mass="31939">MFLSYVHDLLEKEIPIGHTVHARYQIESLLGKGSYGISYLAWDLIGEQQVVLKQNRKRKGKRGLRTFTKEAEILKQFNHPSIPRLMDEFKIEKSTFLVMEYKAGKTFEQLIFEDEYVYQEQEVFSILRRILDIVKTIHYQNIVHLDLRIPNIIYRDGQISVIDFGLAKYLHEKSTRQMRKNPFRNIRVESDFFALGHFALFLLYSNFEPDENSRKRDSWLDELTLSKHATYMIKRLLQLNSPYSSVDEVIGDVDNYLKVEHEQGLEKSNL</sequence>
<protein>
    <submittedName>
        <fullName evidence="2">Protein kinase</fullName>
    </submittedName>
</protein>
<comment type="caution">
    <text evidence="2">The sequence shown here is derived from an EMBL/GenBank/DDBJ whole genome shotgun (WGS) entry which is preliminary data.</text>
</comment>
<organism evidence="2 3">
    <name type="scientific">Salinibacillus xinjiangensis</name>
    <dbReference type="NCBI Taxonomy" id="1229268"/>
    <lineage>
        <taxon>Bacteria</taxon>
        <taxon>Bacillati</taxon>
        <taxon>Bacillota</taxon>
        <taxon>Bacilli</taxon>
        <taxon>Bacillales</taxon>
        <taxon>Bacillaceae</taxon>
        <taxon>Salinibacillus</taxon>
    </lineage>
</organism>
<dbReference type="Pfam" id="PF00069">
    <property type="entry name" value="Pkinase"/>
    <property type="match status" value="1"/>
</dbReference>
<evidence type="ECO:0000259" key="1">
    <source>
        <dbReference type="PROSITE" id="PS50011"/>
    </source>
</evidence>
<dbReference type="PANTHER" id="PTHR24347">
    <property type="entry name" value="SERINE/THREONINE-PROTEIN KINASE"/>
    <property type="match status" value="1"/>
</dbReference>
<dbReference type="AlphaFoldDB" id="A0A6G1X4M8"/>
<dbReference type="Gene3D" id="1.10.510.10">
    <property type="entry name" value="Transferase(Phosphotransferase) domain 1"/>
    <property type="match status" value="1"/>
</dbReference>
<dbReference type="CDD" id="cd00180">
    <property type="entry name" value="PKc"/>
    <property type="match status" value="1"/>
</dbReference>
<keyword evidence="2" id="KW-0808">Transferase</keyword>
<evidence type="ECO:0000313" key="2">
    <source>
        <dbReference type="EMBL" id="MRG85902.1"/>
    </source>
</evidence>
<dbReference type="RefSeq" id="WP_153727834.1">
    <property type="nucleotide sequence ID" value="NZ_WJNH01000003.1"/>
</dbReference>
<dbReference type="PROSITE" id="PS50011">
    <property type="entry name" value="PROTEIN_KINASE_DOM"/>
    <property type="match status" value="1"/>
</dbReference>
<dbReference type="GO" id="GO:0005524">
    <property type="term" value="F:ATP binding"/>
    <property type="evidence" value="ECO:0007669"/>
    <property type="project" value="InterPro"/>
</dbReference>
<name>A0A6G1X4M8_9BACI</name>
<dbReference type="SUPFAM" id="SSF56112">
    <property type="entry name" value="Protein kinase-like (PK-like)"/>
    <property type="match status" value="1"/>
</dbReference>